<organism evidence="2 3">
    <name type="scientific">Faecalibacillus intestinalis</name>
    <dbReference type="NCBI Taxonomy" id="1982626"/>
    <lineage>
        <taxon>Bacteria</taxon>
        <taxon>Bacillati</taxon>
        <taxon>Bacillota</taxon>
        <taxon>Erysipelotrichia</taxon>
        <taxon>Erysipelotrichales</taxon>
        <taxon>Coprobacillaceae</taxon>
        <taxon>Faecalibacillus</taxon>
    </lineage>
</organism>
<reference evidence="3" key="1">
    <citation type="submission" date="2020-09" db="EMBL/GenBank/DDBJ databases">
        <title>Complete genome sequencing of Faecalibacillus intestinalis strain 14EGH31.</title>
        <authorList>
            <person name="Sakamoto M."/>
            <person name="Murakami T."/>
            <person name="Mori H."/>
        </authorList>
    </citation>
    <scope>NUCLEOTIDE SEQUENCE [LARGE SCALE GENOMIC DNA]</scope>
    <source>
        <strain evidence="3">14EGH31</strain>
    </source>
</reference>
<proteinExistence type="predicted"/>
<evidence type="ECO:0000313" key="3">
    <source>
        <dbReference type="Proteomes" id="UP000593842"/>
    </source>
</evidence>
<gene>
    <name evidence="2" type="ORF">Fi14EGH31_13630</name>
</gene>
<evidence type="ECO:0000313" key="2">
    <source>
        <dbReference type="EMBL" id="BCL57651.1"/>
    </source>
</evidence>
<name>A0A7I8DYD1_9FIRM</name>
<dbReference type="AlphaFoldDB" id="A0A7I8DYD1"/>
<protein>
    <submittedName>
        <fullName evidence="2">Putative minor capsid protein, phage associated</fullName>
    </submittedName>
</protein>
<dbReference type="EMBL" id="AP024085">
    <property type="protein sequence ID" value="BCL57651.1"/>
    <property type="molecule type" value="Genomic_DNA"/>
</dbReference>
<dbReference type="GeneID" id="70579802"/>
<evidence type="ECO:0000256" key="1">
    <source>
        <dbReference type="SAM" id="MobiDB-lite"/>
    </source>
</evidence>
<feature type="region of interest" description="Disordered" evidence="1">
    <location>
        <begin position="443"/>
        <end position="474"/>
    </location>
</feature>
<dbReference type="RefSeq" id="WP_200765305.1">
    <property type="nucleotide sequence ID" value="NZ_AP024085.1"/>
</dbReference>
<dbReference type="KEGG" id="fit:Fi14EGH31_13630"/>
<feature type="compositionally biased region" description="Acidic residues" evidence="1">
    <location>
        <begin position="452"/>
        <end position="474"/>
    </location>
</feature>
<accession>A0A7I8DYD1</accession>
<sequence length="474" mass="54504">MFATKDINKFFDIDIAMSNDMVNSIDLWNKILENKQPWLSEEKGVKSLALAQGICEELSKTSTRELISKVISNDFVNQEYQEFIKDMNENLQWALGEGGVVFKPYVSDNQIFVDVVHADKFFPVTFNGRKKITAGIFVEQIFKGKNVYTRLEYQKYENGVNMFENYAFMKKDYSQGNYNFYTDFGNQIPLETVPEWKDLEEHFEIGNVDRPFFSYLKTPVINTIDKMSPLGVPCYVKAINLIKDAEEQYSRYIWEFIAGEMAVEASGDAFEIDSHTHEPKLPEGKKRLYRTYDIDNSSGQTTNINDLIKVHAPQLRDANYAAGFNDILKRIEFECGLSYGDLSDPQQVDKTAEEIKSSKQRKYDTVSAIQDNLNTVLEDVAYAMNVYAIGMGKSNSMECVVETDWGDSILTDTEKQRNIDLQEVNAGLMPEWKYKVKWQGMSEEEAKREVAENSDEGIEYDDEYDDAEEDVNVN</sequence>
<dbReference type="Proteomes" id="UP000593842">
    <property type="component" value="Chromosome"/>
</dbReference>